<dbReference type="PANTHER" id="PTHR31350:SF21">
    <property type="entry name" value="F-BOX ONLY PROTEIN 21"/>
    <property type="match status" value="1"/>
</dbReference>
<proteinExistence type="predicted"/>
<keyword evidence="3" id="KW-1185">Reference proteome</keyword>
<evidence type="ECO:0000313" key="3">
    <source>
        <dbReference type="Proteomes" id="UP000245119"/>
    </source>
</evidence>
<dbReference type="Pfam" id="PF08755">
    <property type="entry name" value="YccV-like"/>
    <property type="match status" value="1"/>
</dbReference>
<dbReference type="InterPro" id="IPR011722">
    <property type="entry name" value="Hemimethylated_DNA-bd_dom"/>
</dbReference>
<dbReference type="NCBIfam" id="TIGR02097">
    <property type="entry name" value="yccV"/>
    <property type="match status" value="1"/>
</dbReference>
<dbReference type="STRING" id="400727.A0A2T7PDQ6"/>
<dbReference type="Pfam" id="PF13369">
    <property type="entry name" value="Transglut_core2"/>
    <property type="match status" value="1"/>
</dbReference>
<dbReference type="OrthoDB" id="28868at2759"/>
<comment type="caution">
    <text evidence="2">The sequence shown here is derived from an EMBL/GenBank/DDBJ whole genome shotgun (WGS) entry which is preliminary data.</text>
</comment>
<protein>
    <recommendedName>
        <fullName evidence="1">Hemimethylated DNA-binding domain-containing protein</fullName>
    </recommendedName>
</protein>
<gene>
    <name evidence="2" type="ORF">C0Q70_06968</name>
</gene>
<feature type="domain" description="Hemimethylated DNA-binding" evidence="1">
    <location>
        <begin position="360"/>
        <end position="457"/>
    </location>
</feature>
<dbReference type="SUPFAM" id="SSF141255">
    <property type="entry name" value="YccV-like"/>
    <property type="match status" value="1"/>
</dbReference>
<accession>A0A2T7PDQ6</accession>
<evidence type="ECO:0000313" key="2">
    <source>
        <dbReference type="EMBL" id="PVD31554.1"/>
    </source>
</evidence>
<dbReference type="EMBL" id="PZQS01000004">
    <property type="protein sequence ID" value="PVD31554.1"/>
    <property type="molecule type" value="Genomic_DNA"/>
</dbReference>
<reference evidence="2 3" key="1">
    <citation type="submission" date="2018-04" db="EMBL/GenBank/DDBJ databases">
        <title>The genome of golden apple snail Pomacea canaliculata provides insight into stress tolerance and invasive adaptation.</title>
        <authorList>
            <person name="Liu C."/>
            <person name="Liu B."/>
            <person name="Ren Y."/>
            <person name="Zhang Y."/>
            <person name="Wang H."/>
            <person name="Li S."/>
            <person name="Jiang F."/>
            <person name="Yin L."/>
            <person name="Zhang G."/>
            <person name="Qian W."/>
            <person name="Fan W."/>
        </authorList>
    </citation>
    <scope>NUCLEOTIDE SEQUENCE [LARGE SCALE GENOMIC DNA]</scope>
    <source>
        <strain evidence="2">SZHN2017</strain>
        <tissue evidence="2">Muscle</tissue>
    </source>
</reference>
<sequence length="483" mass="55584">MFVLDELHLILFAGDSNAHLTERYYAEKAFYNLQHAALRSEIRQFLNLPPESQKIEIGAMMVSRWFQPGLAVSHDIVCKQLDDIADRVRKQLRQMLPDVHPASEKSYLEAGLTESLWTPTQCRQVLEAINIVLYQHMGFAPSETTSYMACNSYLDKVLEKKMGFPITLCILYSAVARRLGVVCELVNFPAYFLLRWKENPMAPTEGQYTFIDAYGHGQMLSHKECLEFLGQFGTDAVVATALYAATTTAKVLEIMARNLVRIARCLNHHGRDRTQMLRFAIGLHLAISPDDAEMQLMQVRLFLHLNINLKDAIENLRQVAAVDDVVSFLTKEIYTLMKENETRDNERHMVQEKLRKDNAEVHFSVGMVMKHKKYHYTCVIYGWDKEGRISEEWITQEGVGNLQGRPFQPFYNVLAEDGSNRYAAQENLVYAKDVKAITHPEVGKYFEKFTGKFYVPNKMKQEEYPDDAEMTGRLVTQYFLSTK</sequence>
<dbReference type="InterPro" id="IPR032698">
    <property type="entry name" value="SirB1_N"/>
</dbReference>
<dbReference type="Proteomes" id="UP000245119">
    <property type="component" value="Linkage Group LG4"/>
</dbReference>
<dbReference type="GO" id="GO:0003677">
    <property type="term" value="F:DNA binding"/>
    <property type="evidence" value="ECO:0007669"/>
    <property type="project" value="InterPro"/>
</dbReference>
<organism evidence="2 3">
    <name type="scientific">Pomacea canaliculata</name>
    <name type="common">Golden apple snail</name>
    <dbReference type="NCBI Taxonomy" id="400727"/>
    <lineage>
        <taxon>Eukaryota</taxon>
        <taxon>Metazoa</taxon>
        <taxon>Spiralia</taxon>
        <taxon>Lophotrochozoa</taxon>
        <taxon>Mollusca</taxon>
        <taxon>Gastropoda</taxon>
        <taxon>Caenogastropoda</taxon>
        <taxon>Architaenioglossa</taxon>
        <taxon>Ampullarioidea</taxon>
        <taxon>Ampullariidae</taxon>
        <taxon>Pomacea</taxon>
    </lineage>
</organism>
<dbReference type="SMART" id="SM00992">
    <property type="entry name" value="YccV-like"/>
    <property type="match status" value="1"/>
</dbReference>
<name>A0A2T7PDQ6_POMCA</name>
<dbReference type="InterPro" id="IPR036623">
    <property type="entry name" value="Hemimethylated_DNA-bd_sf"/>
</dbReference>
<dbReference type="Gene3D" id="2.30.30.390">
    <property type="entry name" value="Hemimethylated DNA-binding domain"/>
    <property type="match status" value="1"/>
</dbReference>
<dbReference type="AlphaFoldDB" id="A0A2T7PDQ6"/>
<evidence type="ECO:0000259" key="1">
    <source>
        <dbReference type="SMART" id="SM00992"/>
    </source>
</evidence>
<dbReference type="PANTHER" id="PTHR31350">
    <property type="entry name" value="SI:DKEY-261L7.2"/>
    <property type="match status" value="1"/>
</dbReference>